<dbReference type="EMBL" id="CP031598">
    <property type="protein sequence ID" value="QEW24845.1"/>
    <property type="molecule type" value="Genomic_DNA"/>
</dbReference>
<dbReference type="Proteomes" id="UP000325785">
    <property type="component" value="Chromosome"/>
</dbReference>
<evidence type="ECO:0000313" key="4">
    <source>
        <dbReference type="Proteomes" id="UP000325785"/>
    </source>
</evidence>
<sequence length="147" mass="16614">MEDQGGPGDAAIYEHEIRVTWADCDPARIAYTGRIPNFALDAINGWWEHHLGDGWFQMEIDRNLGTPFVSMSLQFSSPITPRHRLICRVWPNRLGETSIGFHVEGVQDGTLCFTGDFVSVFITADEFRKSPPPHEIRALVQRHLVPA</sequence>
<accession>A0A0T5P284</accession>
<dbReference type="RefSeq" id="WP_057820714.1">
    <property type="nucleotide sequence ID" value="NZ_CP031598.1"/>
</dbReference>
<evidence type="ECO:0000313" key="2">
    <source>
        <dbReference type="EMBL" id="QEW24845.1"/>
    </source>
</evidence>
<dbReference type="EMBL" id="LAXI01000025">
    <property type="protein sequence ID" value="KRS15200.1"/>
    <property type="molecule type" value="Genomic_DNA"/>
</dbReference>
<dbReference type="AlphaFoldDB" id="A0A0T5P284"/>
<evidence type="ECO:0000313" key="3">
    <source>
        <dbReference type="Proteomes" id="UP000051401"/>
    </source>
</evidence>
<protein>
    <submittedName>
        <fullName evidence="1">Thioesterase</fullName>
    </submittedName>
</protein>
<dbReference type="PATRIC" id="fig|540747.5.peg.3341"/>
<dbReference type="Pfam" id="PF13279">
    <property type="entry name" value="4HBT_2"/>
    <property type="match status" value="1"/>
</dbReference>
<dbReference type="SUPFAM" id="SSF54637">
    <property type="entry name" value="Thioesterase/thiol ester dehydrase-isomerase"/>
    <property type="match status" value="1"/>
</dbReference>
<evidence type="ECO:0000313" key="1">
    <source>
        <dbReference type="EMBL" id="KRS15200.1"/>
    </source>
</evidence>
<gene>
    <name evidence="2" type="ORF">RIdsm_00629</name>
    <name evidence="1" type="ORF">XM52_24930</name>
</gene>
<organism evidence="1 3">
    <name type="scientific">Roseovarius indicus</name>
    <dbReference type="NCBI Taxonomy" id="540747"/>
    <lineage>
        <taxon>Bacteria</taxon>
        <taxon>Pseudomonadati</taxon>
        <taxon>Pseudomonadota</taxon>
        <taxon>Alphaproteobacteria</taxon>
        <taxon>Rhodobacterales</taxon>
        <taxon>Roseobacteraceae</taxon>
        <taxon>Roseovarius</taxon>
    </lineage>
</organism>
<proteinExistence type="predicted"/>
<dbReference type="STRING" id="540747.SAMN04488031_11157"/>
<dbReference type="InterPro" id="IPR029069">
    <property type="entry name" value="HotDog_dom_sf"/>
</dbReference>
<dbReference type="KEGG" id="rid:RIdsm_00629"/>
<reference evidence="2 4" key="2">
    <citation type="submission" date="2018-08" db="EMBL/GenBank/DDBJ databases">
        <title>Genetic Globetrotter - A new plasmid hitch-hiking vast phylogenetic and geographic distances.</title>
        <authorList>
            <person name="Vollmers J."/>
            <person name="Petersen J."/>
        </authorList>
    </citation>
    <scope>NUCLEOTIDE SEQUENCE [LARGE SCALE GENOMIC DNA]</scope>
    <source>
        <strain evidence="2 4">DSM 26383</strain>
    </source>
</reference>
<reference evidence="1 3" key="1">
    <citation type="submission" date="2015-04" db="EMBL/GenBank/DDBJ databases">
        <title>The draft genome sequence of Roseovarius indicus B108T.</title>
        <authorList>
            <person name="Li G."/>
            <person name="Lai Q."/>
            <person name="Shao Z."/>
            <person name="Yan P."/>
        </authorList>
    </citation>
    <scope>NUCLEOTIDE SEQUENCE [LARGE SCALE GENOMIC DNA]</scope>
    <source>
        <strain evidence="1 3">B108</strain>
    </source>
</reference>
<dbReference type="Gene3D" id="3.10.129.10">
    <property type="entry name" value="Hotdog Thioesterase"/>
    <property type="match status" value="1"/>
</dbReference>
<dbReference type="Proteomes" id="UP000051401">
    <property type="component" value="Unassembled WGS sequence"/>
</dbReference>
<dbReference type="CDD" id="cd00586">
    <property type="entry name" value="4HBT"/>
    <property type="match status" value="1"/>
</dbReference>
<dbReference type="OrthoDB" id="7204167at2"/>
<keyword evidence="3" id="KW-1185">Reference proteome</keyword>
<name>A0A0T5P284_9RHOB</name>